<proteinExistence type="predicted"/>
<evidence type="ECO:0000313" key="8">
    <source>
        <dbReference type="Proteomes" id="UP000000844"/>
    </source>
</evidence>
<dbReference type="InterPro" id="IPR036259">
    <property type="entry name" value="MFS_trans_sf"/>
</dbReference>
<keyword evidence="2 5" id="KW-0812">Transmembrane</keyword>
<name>D3Q2K1_STANL</name>
<evidence type="ECO:0000256" key="2">
    <source>
        <dbReference type="ARBA" id="ARBA00022692"/>
    </source>
</evidence>
<feature type="transmembrane region" description="Helical" evidence="5">
    <location>
        <begin position="44"/>
        <end position="64"/>
    </location>
</feature>
<feature type="transmembrane region" description="Helical" evidence="5">
    <location>
        <begin position="160"/>
        <end position="181"/>
    </location>
</feature>
<feature type="transmembrane region" description="Helical" evidence="5">
    <location>
        <begin position="268"/>
        <end position="285"/>
    </location>
</feature>
<dbReference type="Proteomes" id="UP000000844">
    <property type="component" value="Chromosome"/>
</dbReference>
<dbReference type="GO" id="GO:0005886">
    <property type="term" value="C:plasma membrane"/>
    <property type="evidence" value="ECO:0007669"/>
    <property type="project" value="UniProtKB-SubCell"/>
</dbReference>
<keyword evidence="8" id="KW-1185">Reference proteome</keyword>
<feature type="transmembrane region" description="Helical" evidence="5">
    <location>
        <begin position="297"/>
        <end position="315"/>
    </location>
</feature>
<dbReference type="PANTHER" id="PTHR23518:SF2">
    <property type="entry name" value="MAJOR FACILITATOR SUPERFAMILY TRANSPORTER"/>
    <property type="match status" value="1"/>
</dbReference>
<evidence type="ECO:0000256" key="3">
    <source>
        <dbReference type="ARBA" id="ARBA00022989"/>
    </source>
</evidence>
<dbReference type="CDD" id="cd17370">
    <property type="entry name" value="MFS_MJ1317_like"/>
    <property type="match status" value="1"/>
</dbReference>
<feature type="domain" description="Major facilitator superfamily (MFS) profile" evidence="6">
    <location>
        <begin position="27"/>
        <end position="412"/>
    </location>
</feature>
<dbReference type="eggNOG" id="COG2271">
    <property type="taxonomic scope" value="Bacteria"/>
</dbReference>
<dbReference type="GO" id="GO:0022857">
    <property type="term" value="F:transmembrane transporter activity"/>
    <property type="evidence" value="ECO:0007669"/>
    <property type="project" value="InterPro"/>
</dbReference>
<dbReference type="InterPro" id="IPR020846">
    <property type="entry name" value="MFS_dom"/>
</dbReference>
<evidence type="ECO:0000256" key="1">
    <source>
        <dbReference type="ARBA" id="ARBA00004651"/>
    </source>
</evidence>
<evidence type="ECO:0000256" key="4">
    <source>
        <dbReference type="ARBA" id="ARBA00023136"/>
    </source>
</evidence>
<feature type="transmembrane region" description="Helical" evidence="5">
    <location>
        <begin position="108"/>
        <end position="126"/>
    </location>
</feature>
<dbReference type="EMBL" id="CP001778">
    <property type="protein sequence ID" value="ADD43934.1"/>
    <property type="molecule type" value="Genomic_DNA"/>
</dbReference>
<dbReference type="KEGG" id="sna:Snas_4285"/>
<feature type="transmembrane region" description="Helical" evidence="5">
    <location>
        <begin position="388"/>
        <end position="407"/>
    </location>
</feature>
<comment type="subcellular location">
    <subcellularLocation>
        <location evidence="1">Cell membrane</location>
        <topology evidence="1">Multi-pass membrane protein</topology>
    </subcellularLocation>
</comment>
<gene>
    <name evidence="7" type="ordered locus">Snas_4285</name>
</gene>
<feature type="transmembrane region" description="Helical" evidence="5">
    <location>
        <begin position="187"/>
        <end position="207"/>
    </location>
</feature>
<dbReference type="PROSITE" id="PS50850">
    <property type="entry name" value="MFS"/>
    <property type="match status" value="1"/>
</dbReference>
<evidence type="ECO:0000313" key="7">
    <source>
        <dbReference type="EMBL" id="ADD43934.1"/>
    </source>
</evidence>
<dbReference type="Gene3D" id="1.20.1250.20">
    <property type="entry name" value="MFS general substrate transporter like domains"/>
    <property type="match status" value="2"/>
</dbReference>
<accession>D3Q2K1</accession>
<dbReference type="PANTHER" id="PTHR23518">
    <property type="entry name" value="C-METHYLTRANSFERASE"/>
    <property type="match status" value="1"/>
</dbReference>
<keyword evidence="4 5" id="KW-0472">Membrane</keyword>
<evidence type="ECO:0000256" key="5">
    <source>
        <dbReference type="SAM" id="Phobius"/>
    </source>
</evidence>
<evidence type="ECO:0000259" key="6">
    <source>
        <dbReference type="PROSITE" id="PS50850"/>
    </source>
</evidence>
<protein>
    <submittedName>
        <fullName evidence="7">Major facilitator superfamily MFS_1</fullName>
    </submittedName>
</protein>
<organism evidence="7 8">
    <name type="scientific">Stackebrandtia nassauensis (strain DSM 44728 / CIP 108903 / NRRL B-16338 / NBRC 102104 / LLR-40K-21)</name>
    <dbReference type="NCBI Taxonomy" id="446470"/>
    <lineage>
        <taxon>Bacteria</taxon>
        <taxon>Bacillati</taxon>
        <taxon>Actinomycetota</taxon>
        <taxon>Actinomycetes</taxon>
        <taxon>Glycomycetales</taxon>
        <taxon>Glycomycetaceae</taxon>
        <taxon>Stackebrandtia</taxon>
    </lineage>
</organism>
<dbReference type="SUPFAM" id="SSF103473">
    <property type="entry name" value="MFS general substrate transporter"/>
    <property type="match status" value="1"/>
</dbReference>
<dbReference type="STRING" id="446470.Snas_4285"/>
<dbReference type="InterPro" id="IPR011701">
    <property type="entry name" value="MFS"/>
</dbReference>
<dbReference type="HOGENOM" id="CLU_040020_1_0_11"/>
<reference evidence="7 8" key="1">
    <citation type="journal article" date="2009" name="Stand. Genomic Sci.">
        <title>Complete genome sequence of Stackebrandtia nassauensis type strain (LLR-40K-21).</title>
        <authorList>
            <person name="Munk C."/>
            <person name="Lapidus A."/>
            <person name="Copeland A."/>
            <person name="Jando M."/>
            <person name="Mayilraj S."/>
            <person name="Glavina Del Rio T."/>
            <person name="Nolan M."/>
            <person name="Chen F."/>
            <person name="Lucas S."/>
            <person name="Tice H."/>
            <person name="Cheng J.F."/>
            <person name="Han C."/>
            <person name="Detter J.C."/>
            <person name="Bruce D."/>
            <person name="Goodwin L."/>
            <person name="Chain P."/>
            <person name="Pitluck S."/>
            <person name="Goker M."/>
            <person name="Ovchinikova G."/>
            <person name="Pati A."/>
            <person name="Ivanova N."/>
            <person name="Mavromatis K."/>
            <person name="Chen A."/>
            <person name="Palaniappan K."/>
            <person name="Land M."/>
            <person name="Hauser L."/>
            <person name="Chang Y.J."/>
            <person name="Jeffries C.D."/>
            <person name="Bristow J."/>
            <person name="Eisen J.A."/>
            <person name="Markowitz V."/>
            <person name="Hugenholtz P."/>
            <person name="Kyrpides N.C."/>
            <person name="Klenk H.P."/>
        </authorList>
    </citation>
    <scope>NUCLEOTIDE SEQUENCE [LARGE SCALE GENOMIC DNA]</scope>
    <source>
        <strain evidence="8">DSM 44728 / CIP 108903 / NRRL B-16338 / NBRC 102104 / LLR-40K-21</strain>
    </source>
</reference>
<feature type="transmembrane region" description="Helical" evidence="5">
    <location>
        <begin position="235"/>
        <end position="256"/>
    </location>
</feature>
<dbReference type="AlphaFoldDB" id="D3Q2K1"/>
<keyword evidence="3 5" id="KW-1133">Transmembrane helix</keyword>
<dbReference type="Pfam" id="PF07690">
    <property type="entry name" value="MFS_1"/>
    <property type="match status" value="1"/>
</dbReference>
<dbReference type="OrthoDB" id="9803985at2"/>
<dbReference type="RefSeq" id="WP_013019505.1">
    <property type="nucleotide sequence ID" value="NC_013947.1"/>
</dbReference>
<sequence>MYLSATRAADSARTTTATPAARRVGGTVIALGLVSLVTDMSAEMITAILPMYLMYGLGLGYLHLGMLDGLYTGATALLRLGGGFAADRLNRPKAVALSGYGLSAATKLGFPLVGASLGGIGTLVGLDRAGKGIRTAPRDALITAATAPEALGRAFGVHRALDTAGALLGPLLAFALLAGVAGGYDQVFVVSFCLAVVGVLILAFFVNNPPAAPGHRRATVRAALSAVTDARLRRVWLATGILGVATVGDMFLYLAIQRQLGLPPQALPLLPLGSALTFMLAAAPVGRVADRLGRWRVFLAGHLLLLGGYLALTGTASGWPIAVAVLAMHGVFYACSDGVLMAHIGPSIPDSVRATGMAVIQTTQALARAGGAVVFGIVAQTVALSTAFGFAAAALAAAVTASAVLCLRKPSP</sequence>